<protein>
    <recommendedName>
        <fullName evidence="1">RNase H type-1 domain-containing protein</fullName>
    </recommendedName>
</protein>
<dbReference type="EMBL" id="DUZY01000004">
    <property type="protein sequence ID" value="DAD36219.1"/>
    <property type="molecule type" value="Genomic_DNA"/>
</dbReference>
<reference evidence="2 3" key="1">
    <citation type="journal article" date="2020" name="Mol. Biol. Evol.">
        <title>Distinct Expression and Methylation Patterns for Genes with Different Fates following a Single Whole-Genome Duplication in Flowering Plants.</title>
        <authorList>
            <person name="Shi T."/>
            <person name="Rahmani R.S."/>
            <person name="Gugger P.F."/>
            <person name="Wang M."/>
            <person name="Li H."/>
            <person name="Zhang Y."/>
            <person name="Li Z."/>
            <person name="Wang Q."/>
            <person name="Van de Peer Y."/>
            <person name="Marchal K."/>
            <person name="Chen J."/>
        </authorList>
    </citation>
    <scope>NUCLEOTIDE SEQUENCE [LARGE SCALE GENOMIC DNA]</scope>
    <source>
        <tissue evidence="2">Leaf</tissue>
    </source>
</reference>
<accession>A0A822YY48</accession>
<sequence length="109" mass="11688">MQHFKIPKGFCDDINSKSATIKHLYLKAGLGICLHGSRGELVCVATALTIGMAEALAIRFGLQEAKRMNVTSLVVKSDALLVISKISSHGTNCRDPPLSGLLLDIDLLL</sequence>
<dbReference type="InterPro" id="IPR002156">
    <property type="entry name" value="RNaseH_domain"/>
</dbReference>
<evidence type="ECO:0000259" key="1">
    <source>
        <dbReference type="Pfam" id="PF13456"/>
    </source>
</evidence>
<dbReference type="GO" id="GO:0003676">
    <property type="term" value="F:nucleic acid binding"/>
    <property type="evidence" value="ECO:0007669"/>
    <property type="project" value="InterPro"/>
</dbReference>
<gene>
    <name evidence="2" type="ORF">HUJ06_006859</name>
</gene>
<dbReference type="InterPro" id="IPR052929">
    <property type="entry name" value="RNase_H-like_EbsB-rel"/>
</dbReference>
<dbReference type="Gene3D" id="3.30.420.10">
    <property type="entry name" value="Ribonuclease H-like superfamily/Ribonuclease H"/>
    <property type="match status" value="1"/>
</dbReference>
<dbReference type="Pfam" id="PF13456">
    <property type="entry name" value="RVT_3"/>
    <property type="match status" value="1"/>
</dbReference>
<comment type="caution">
    <text evidence="2">The sequence shown here is derived from an EMBL/GenBank/DDBJ whole genome shotgun (WGS) entry which is preliminary data.</text>
</comment>
<proteinExistence type="predicted"/>
<evidence type="ECO:0000313" key="3">
    <source>
        <dbReference type="Proteomes" id="UP000607653"/>
    </source>
</evidence>
<dbReference type="GO" id="GO:0004523">
    <property type="term" value="F:RNA-DNA hybrid ribonuclease activity"/>
    <property type="evidence" value="ECO:0007669"/>
    <property type="project" value="InterPro"/>
</dbReference>
<organism evidence="2 3">
    <name type="scientific">Nelumbo nucifera</name>
    <name type="common">Sacred lotus</name>
    <dbReference type="NCBI Taxonomy" id="4432"/>
    <lineage>
        <taxon>Eukaryota</taxon>
        <taxon>Viridiplantae</taxon>
        <taxon>Streptophyta</taxon>
        <taxon>Embryophyta</taxon>
        <taxon>Tracheophyta</taxon>
        <taxon>Spermatophyta</taxon>
        <taxon>Magnoliopsida</taxon>
        <taxon>Proteales</taxon>
        <taxon>Nelumbonaceae</taxon>
        <taxon>Nelumbo</taxon>
    </lineage>
</organism>
<dbReference type="PANTHER" id="PTHR47074:SF48">
    <property type="entry name" value="POLYNUCLEOTIDYL TRANSFERASE, RIBONUCLEASE H-LIKE SUPERFAMILY PROTEIN"/>
    <property type="match status" value="1"/>
</dbReference>
<dbReference type="AlphaFoldDB" id="A0A822YY48"/>
<dbReference type="InterPro" id="IPR036397">
    <property type="entry name" value="RNaseH_sf"/>
</dbReference>
<keyword evidence="3" id="KW-1185">Reference proteome</keyword>
<feature type="domain" description="RNase H type-1" evidence="1">
    <location>
        <begin position="20"/>
        <end position="104"/>
    </location>
</feature>
<dbReference type="PANTHER" id="PTHR47074">
    <property type="entry name" value="BNAC02G40300D PROTEIN"/>
    <property type="match status" value="1"/>
</dbReference>
<evidence type="ECO:0000313" key="2">
    <source>
        <dbReference type="EMBL" id="DAD36219.1"/>
    </source>
</evidence>
<dbReference type="Proteomes" id="UP000607653">
    <property type="component" value="Unassembled WGS sequence"/>
</dbReference>
<name>A0A822YY48_NELNU</name>